<feature type="transmembrane region" description="Helical" evidence="1">
    <location>
        <begin position="75"/>
        <end position="95"/>
    </location>
</feature>
<protein>
    <submittedName>
        <fullName evidence="2">Transmembrane protein, putative</fullName>
    </submittedName>
</protein>
<feature type="transmembrane region" description="Helical" evidence="1">
    <location>
        <begin position="102"/>
        <end position="125"/>
    </location>
</feature>
<dbReference type="PaxDb" id="3880-AET00032"/>
<proteinExistence type="predicted"/>
<sequence>MDFSVRGGKKCVGKSCSRGHLEESGFAKGGGVELESLFGSYPNKRQPSEEEYNLSGLIGSEEEEVISKELSGFSIGVWGMLLLLQVCCSAYPAAVFCRLQRLLLCAFFLVAEGGYAIFLFTVVSWQLFSDVTSICGILVLLSPSLSILLEFGINKFC</sequence>
<keyword evidence="1" id="KW-0472">Membrane</keyword>
<dbReference type="EMBL" id="CM001221">
    <property type="protein sequence ID" value="AET00032.1"/>
    <property type="molecule type" value="Genomic_DNA"/>
</dbReference>
<dbReference type="EnsemblPlants" id="AET00032">
    <property type="protein sequence ID" value="AET00032"/>
    <property type="gene ID" value="MTR_5g087630"/>
</dbReference>
<evidence type="ECO:0000313" key="2">
    <source>
        <dbReference type="EMBL" id="AET00032.1"/>
    </source>
</evidence>
<feature type="transmembrane region" description="Helical" evidence="1">
    <location>
        <begin position="131"/>
        <end position="153"/>
    </location>
</feature>
<evidence type="ECO:0000256" key="1">
    <source>
        <dbReference type="SAM" id="Phobius"/>
    </source>
</evidence>
<dbReference type="AlphaFoldDB" id="G7K2W7"/>
<evidence type="ECO:0000313" key="4">
    <source>
        <dbReference type="Proteomes" id="UP000002051"/>
    </source>
</evidence>
<reference evidence="2 4" key="2">
    <citation type="journal article" date="2014" name="BMC Genomics">
        <title>An improved genome release (version Mt4.0) for the model legume Medicago truncatula.</title>
        <authorList>
            <person name="Tang H."/>
            <person name="Krishnakumar V."/>
            <person name="Bidwell S."/>
            <person name="Rosen B."/>
            <person name="Chan A."/>
            <person name="Zhou S."/>
            <person name="Gentzbittel L."/>
            <person name="Childs K.L."/>
            <person name="Yandell M."/>
            <person name="Gundlach H."/>
            <person name="Mayer K.F."/>
            <person name="Schwartz D.C."/>
            <person name="Town C.D."/>
        </authorList>
    </citation>
    <scope>GENOME REANNOTATION</scope>
    <source>
        <strain evidence="3 4">cv. Jemalong A17</strain>
    </source>
</reference>
<reference evidence="3" key="3">
    <citation type="submission" date="2015-04" db="UniProtKB">
        <authorList>
            <consortium name="EnsemblPlants"/>
        </authorList>
    </citation>
    <scope>IDENTIFICATION</scope>
    <source>
        <strain evidence="3">cv. Jemalong A17</strain>
    </source>
</reference>
<reference evidence="2 4" key="1">
    <citation type="journal article" date="2011" name="Nature">
        <title>The Medicago genome provides insight into the evolution of rhizobial symbioses.</title>
        <authorList>
            <person name="Young N.D."/>
            <person name="Debelle F."/>
            <person name="Oldroyd G.E."/>
            <person name="Geurts R."/>
            <person name="Cannon S.B."/>
            <person name="Udvardi M.K."/>
            <person name="Benedito V.A."/>
            <person name="Mayer K.F."/>
            <person name="Gouzy J."/>
            <person name="Schoof H."/>
            <person name="Van de Peer Y."/>
            <person name="Proost S."/>
            <person name="Cook D.R."/>
            <person name="Meyers B.C."/>
            <person name="Spannagl M."/>
            <person name="Cheung F."/>
            <person name="De Mita S."/>
            <person name="Krishnakumar V."/>
            <person name="Gundlach H."/>
            <person name="Zhou S."/>
            <person name="Mudge J."/>
            <person name="Bharti A.K."/>
            <person name="Murray J.D."/>
            <person name="Naoumkina M.A."/>
            <person name="Rosen B."/>
            <person name="Silverstein K.A."/>
            <person name="Tang H."/>
            <person name="Rombauts S."/>
            <person name="Zhao P.X."/>
            <person name="Zhou P."/>
            <person name="Barbe V."/>
            <person name="Bardou P."/>
            <person name="Bechner M."/>
            <person name="Bellec A."/>
            <person name="Berger A."/>
            <person name="Berges H."/>
            <person name="Bidwell S."/>
            <person name="Bisseling T."/>
            <person name="Choisne N."/>
            <person name="Couloux A."/>
            <person name="Denny R."/>
            <person name="Deshpande S."/>
            <person name="Dai X."/>
            <person name="Doyle J.J."/>
            <person name="Dudez A.M."/>
            <person name="Farmer A.D."/>
            <person name="Fouteau S."/>
            <person name="Franken C."/>
            <person name="Gibelin C."/>
            <person name="Gish J."/>
            <person name="Goldstein S."/>
            <person name="Gonzalez A.J."/>
            <person name="Green P.J."/>
            <person name="Hallab A."/>
            <person name="Hartog M."/>
            <person name="Hua A."/>
            <person name="Humphray S.J."/>
            <person name="Jeong D.H."/>
            <person name="Jing Y."/>
            <person name="Jocker A."/>
            <person name="Kenton S.M."/>
            <person name="Kim D.J."/>
            <person name="Klee K."/>
            <person name="Lai H."/>
            <person name="Lang C."/>
            <person name="Lin S."/>
            <person name="Macmil S.L."/>
            <person name="Magdelenat G."/>
            <person name="Matthews L."/>
            <person name="McCorrison J."/>
            <person name="Monaghan E.L."/>
            <person name="Mun J.H."/>
            <person name="Najar F.Z."/>
            <person name="Nicholson C."/>
            <person name="Noirot C."/>
            <person name="O'Bleness M."/>
            <person name="Paule C.R."/>
            <person name="Poulain J."/>
            <person name="Prion F."/>
            <person name="Qin B."/>
            <person name="Qu C."/>
            <person name="Retzel E.F."/>
            <person name="Riddle C."/>
            <person name="Sallet E."/>
            <person name="Samain S."/>
            <person name="Samson N."/>
            <person name="Sanders I."/>
            <person name="Saurat O."/>
            <person name="Scarpelli C."/>
            <person name="Schiex T."/>
            <person name="Segurens B."/>
            <person name="Severin A.J."/>
            <person name="Sherrier D.J."/>
            <person name="Shi R."/>
            <person name="Sims S."/>
            <person name="Singer S.R."/>
            <person name="Sinharoy S."/>
            <person name="Sterck L."/>
            <person name="Viollet A."/>
            <person name="Wang B.B."/>
            <person name="Wang K."/>
            <person name="Wang M."/>
            <person name="Wang X."/>
            <person name="Warfsmann J."/>
            <person name="Weissenbach J."/>
            <person name="White D.D."/>
            <person name="White J.D."/>
            <person name="Wiley G.B."/>
            <person name="Wincker P."/>
            <person name="Xing Y."/>
            <person name="Yang L."/>
            <person name="Yao Z."/>
            <person name="Ying F."/>
            <person name="Zhai J."/>
            <person name="Zhou L."/>
            <person name="Zuber A."/>
            <person name="Denarie J."/>
            <person name="Dixon R.A."/>
            <person name="May G.D."/>
            <person name="Schwartz D.C."/>
            <person name="Rogers J."/>
            <person name="Quetier F."/>
            <person name="Town C.D."/>
            <person name="Roe B.A."/>
        </authorList>
    </citation>
    <scope>NUCLEOTIDE SEQUENCE [LARGE SCALE GENOMIC DNA]</scope>
    <source>
        <strain evidence="2">A17</strain>
        <strain evidence="3 4">cv. Jemalong A17</strain>
    </source>
</reference>
<accession>G7K2W7</accession>
<keyword evidence="4" id="KW-1185">Reference proteome</keyword>
<organism evidence="2 4">
    <name type="scientific">Medicago truncatula</name>
    <name type="common">Barrel medic</name>
    <name type="synonym">Medicago tribuloides</name>
    <dbReference type="NCBI Taxonomy" id="3880"/>
    <lineage>
        <taxon>Eukaryota</taxon>
        <taxon>Viridiplantae</taxon>
        <taxon>Streptophyta</taxon>
        <taxon>Embryophyta</taxon>
        <taxon>Tracheophyta</taxon>
        <taxon>Spermatophyta</taxon>
        <taxon>Magnoliopsida</taxon>
        <taxon>eudicotyledons</taxon>
        <taxon>Gunneridae</taxon>
        <taxon>Pentapetalae</taxon>
        <taxon>rosids</taxon>
        <taxon>fabids</taxon>
        <taxon>Fabales</taxon>
        <taxon>Fabaceae</taxon>
        <taxon>Papilionoideae</taxon>
        <taxon>50 kb inversion clade</taxon>
        <taxon>NPAAA clade</taxon>
        <taxon>Hologalegina</taxon>
        <taxon>IRL clade</taxon>
        <taxon>Trifolieae</taxon>
        <taxon>Medicago</taxon>
    </lineage>
</organism>
<evidence type="ECO:0000313" key="3">
    <source>
        <dbReference type="EnsemblPlants" id="AET00032"/>
    </source>
</evidence>
<dbReference type="Proteomes" id="UP000002051">
    <property type="component" value="Chromosome 5"/>
</dbReference>
<keyword evidence="1" id="KW-1133">Transmembrane helix</keyword>
<keyword evidence="1 2" id="KW-0812">Transmembrane</keyword>
<gene>
    <name evidence="2" type="ordered locus">MTR_5g087630</name>
</gene>
<dbReference type="HOGENOM" id="CLU_1680557_0_0_1"/>
<name>G7K2W7_MEDTR</name>